<dbReference type="Pfam" id="PF04244">
    <property type="entry name" value="DPRP"/>
    <property type="match status" value="1"/>
</dbReference>
<organism evidence="1 2">
    <name type="scientific">Vibrio tritonius</name>
    <dbReference type="NCBI Taxonomy" id="1435069"/>
    <lineage>
        <taxon>Bacteria</taxon>
        <taxon>Pseudomonadati</taxon>
        <taxon>Pseudomonadota</taxon>
        <taxon>Gammaproteobacteria</taxon>
        <taxon>Vibrionales</taxon>
        <taxon>Vibrionaceae</taxon>
        <taxon>Vibrio</taxon>
    </lineage>
</organism>
<dbReference type="EMBL" id="JAIWIU010000012">
    <property type="protein sequence ID" value="MCA2014954.1"/>
    <property type="molecule type" value="Genomic_DNA"/>
</dbReference>
<dbReference type="Gene3D" id="1.10.10.1710">
    <property type="entry name" value="Deoxyribodipyrimidine photolyase-related"/>
    <property type="match status" value="1"/>
</dbReference>
<dbReference type="InterPro" id="IPR052551">
    <property type="entry name" value="UV-DNA_repair_photolyase"/>
</dbReference>
<dbReference type="InterPro" id="IPR007357">
    <property type="entry name" value="PhrB-like"/>
</dbReference>
<dbReference type="Gene3D" id="1.10.579.10">
    <property type="entry name" value="DNA Cyclobutane Dipyrimidine Photolyase, subunit A, domain 3"/>
    <property type="match status" value="1"/>
</dbReference>
<dbReference type="PANTHER" id="PTHR38657">
    <property type="entry name" value="SLR1343 PROTEIN"/>
    <property type="match status" value="1"/>
</dbReference>
<reference evidence="2" key="1">
    <citation type="submission" date="2023-07" db="EMBL/GenBank/DDBJ databases">
        <title>Molecular identification of indigenous halophilic bacteria isolated from red sea cost, biodegradation of synthetic dyes and assessment of degraded metabolite toxicity.</title>
        <authorList>
            <person name="Chaieb K."/>
            <person name="Altayb H.N."/>
        </authorList>
    </citation>
    <scope>NUCLEOTIDE SEQUENCE [LARGE SCALE GENOMIC DNA]</scope>
    <source>
        <strain evidence="2">K20</strain>
    </source>
</reference>
<name>A0ABS7YH02_9VIBR</name>
<evidence type="ECO:0000313" key="2">
    <source>
        <dbReference type="Proteomes" id="UP001199044"/>
    </source>
</evidence>
<dbReference type="RefSeq" id="WP_225249455.1">
    <property type="nucleotide sequence ID" value="NZ_JAIWIU010000012.1"/>
</dbReference>
<sequence>MKYTTLRLILGDQLNSEHHWFTQVDPNVIYVLAELRQETDYVKHHVQKVCAFFAAMESFAHELKEAGHQVLYLTLDDTQAYRDLPHLLESLLTQFNISQFAYQTPDEYRLLQQLREWHASGVTKTEYDSQHFMVPFDELAADFPTGKSVLMEHFYRRMRKRHQILMTSGGEPIGGQWNFDQDNRNALKKADLADIPAPLCFTNSVETILQRLTRHSVVTFGTATSTLLWPINRAQALNLLAYFCQHCLVNFGRFQDAMTANSPHQWSLYHSRLSFVLNVKLLSPKEVIDAVVSYYSQHTQSVTLAQVEGFVRQILGWREYVRGMYWANMPNFREKNALDAQRKLPSYFWHGKTHMRCIGAAINQSLDYAYAHHIQRLMITGNFALLTGCSPDEVDDWYLGIYVDALEWVELPNTRGMALFADDGLIATKPYIASGSYINKMSDYCKECPYQVKEKVGSDACPLNAWYWAFLYRHRERFSSNHRMKMMYRVWERFTPELQGQILATAEENFAQIEQL</sequence>
<gene>
    <name evidence="1" type="ORF">LDJ79_02455</name>
</gene>
<protein>
    <submittedName>
        <fullName evidence="1">Cryptochrome/photolyase family protein</fullName>
    </submittedName>
</protein>
<dbReference type="Gene3D" id="3.40.50.620">
    <property type="entry name" value="HUPs"/>
    <property type="match status" value="1"/>
</dbReference>
<dbReference type="InterPro" id="IPR036134">
    <property type="entry name" value="Crypto/Photolyase_FAD-like_sf"/>
</dbReference>
<dbReference type="Proteomes" id="UP001199044">
    <property type="component" value="Unassembled WGS sequence"/>
</dbReference>
<dbReference type="Gene3D" id="1.25.40.80">
    <property type="match status" value="1"/>
</dbReference>
<keyword evidence="2" id="KW-1185">Reference proteome</keyword>
<evidence type="ECO:0000313" key="1">
    <source>
        <dbReference type="EMBL" id="MCA2014954.1"/>
    </source>
</evidence>
<dbReference type="InterPro" id="IPR014729">
    <property type="entry name" value="Rossmann-like_a/b/a_fold"/>
</dbReference>
<accession>A0ABS7YH02</accession>
<dbReference type="PANTHER" id="PTHR38657:SF1">
    <property type="entry name" value="SLR1343 PROTEIN"/>
    <property type="match status" value="1"/>
</dbReference>
<dbReference type="SUPFAM" id="SSF48173">
    <property type="entry name" value="Cryptochrome/photolyase FAD-binding domain"/>
    <property type="match status" value="1"/>
</dbReference>
<comment type="caution">
    <text evidence="1">The sequence shown here is derived from an EMBL/GenBank/DDBJ whole genome shotgun (WGS) entry which is preliminary data.</text>
</comment>
<proteinExistence type="predicted"/>